<dbReference type="OrthoDB" id="443682at2759"/>
<dbReference type="Pfam" id="PF04194">
    <property type="entry name" value="PDCD2_C"/>
    <property type="match status" value="1"/>
</dbReference>
<dbReference type="GO" id="GO:0030490">
    <property type="term" value="P:maturation of SSU-rRNA"/>
    <property type="evidence" value="ECO:0007669"/>
    <property type="project" value="TreeGrafter"/>
</dbReference>
<feature type="compositionally biased region" description="Acidic residues" evidence="1">
    <location>
        <begin position="196"/>
        <end position="206"/>
    </location>
</feature>
<protein>
    <recommendedName>
        <fullName evidence="2">Programmed cell death protein 2 C-terminal domain-containing protein</fullName>
    </recommendedName>
</protein>
<dbReference type="InterPro" id="IPR007320">
    <property type="entry name" value="PDCD2_C"/>
</dbReference>
<reference evidence="3 4" key="1">
    <citation type="submission" date="2019-02" db="EMBL/GenBank/DDBJ databases">
        <title>Genome sequencing of the rare red list fungi Bondarzewia mesenterica.</title>
        <authorList>
            <person name="Buettner E."/>
            <person name="Kellner H."/>
        </authorList>
    </citation>
    <scope>NUCLEOTIDE SEQUENCE [LARGE SCALE GENOMIC DNA]</scope>
    <source>
        <strain evidence="3 4">DSM 108281</strain>
    </source>
</reference>
<evidence type="ECO:0000313" key="4">
    <source>
        <dbReference type="Proteomes" id="UP000310158"/>
    </source>
</evidence>
<organism evidence="3 4">
    <name type="scientific">Bondarzewia mesenterica</name>
    <dbReference type="NCBI Taxonomy" id="1095465"/>
    <lineage>
        <taxon>Eukaryota</taxon>
        <taxon>Fungi</taxon>
        <taxon>Dikarya</taxon>
        <taxon>Basidiomycota</taxon>
        <taxon>Agaricomycotina</taxon>
        <taxon>Agaricomycetes</taxon>
        <taxon>Russulales</taxon>
        <taxon>Bondarzewiaceae</taxon>
        <taxon>Bondarzewia</taxon>
    </lineage>
</organism>
<proteinExistence type="predicted"/>
<feature type="domain" description="Programmed cell death protein 2 C-terminal" evidence="2">
    <location>
        <begin position="286"/>
        <end position="448"/>
    </location>
</feature>
<dbReference type="Proteomes" id="UP000310158">
    <property type="component" value="Unassembled WGS sequence"/>
</dbReference>
<dbReference type="PANTHER" id="PTHR47524:SF1">
    <property type="entry name" value="20S RRNA ACCUMULATION PROTEIN 4"/>
    <property type="match status" value="1"/>
</dbReference>
<name>A0A4S4KXF6_9AGAM</name>
<feature type="region of interest" description="Disordered" evidence="1">
    <location>
        <begin position="172"/>
        <end position="210"/>
    </location>
</feature>
<evidence type="ECO:0000259" key="2">
    <source>
        <dbReference type="Pfam" id="PF04194"/>
    </source>
</evidence>
<dbReference type="AlphaFoldDB" id="A0A4S4KXF6"/>
<sequence>VGSVVETSVLLGVPDGAVETPSDVKDAAVSRIGGAPVRSSHRSSMCTLHIEYIRAQALLPSPEPPFESSCCKHCENPMELLVQIWCPFEDSPYDRALYVWGCAKSGCQRAEGSVRAWRGLRYNAKYAEKLQRQLAAKKEKEIAKAAAAAAKSTQTKTNPFSMNSSNAPTQFGLGSDLFGSPAPSEPLVSSLSEQNANDDDADDNSDAESTSSASSLIVALASTALSDSQWLAAPSYPAQYLSTLTEYIPPPKKAKVPTQPADVEGGGGKEGDAWMSEKYENSMDIDQVFERFNERVLVEPTQCVRYDLGGTPLPFSTDTVFNKLFPLPADESAAIIVTKADFKVQPAVHRTYVTASVPSCPHCGAKRVFECQLMPNLINVLRDADGSVEEKKMDDVERRKEVERLLKGGASRIGRGMEWGTIMVFSCEKNCCEKEKDGWKEEVVLVQWDD</sequence>
<evidence type="ECO:0000256" key="1">
    <source>
        <dbReference type="SAM" id="MobiDB-lite"/>
    </source>
</evidence>
<comment type="caution">
    <text evidence="3">The sequence shown here is derived from an EMBL/GenBank/DDBJ whole genome shotgun (WGS) entry which is preliminary data.</text>
</comment>
<dbReference type="GO" id="GO:0005737">
    <property type="term" value="C:cytoplasm"/>
    <property type="evidence" value="ECO:0007669"/>
    <property type="project" value="InterPro"/>
</dbReference>
<accession>A0A4S4KXF6</accession>
<gene>
    <name evidence="3" type="ORF">EW146_g10416</name>
</gene>
<dbReference type="EMBL" id="SGPL01001325">
    <property type="protein sequence ID" value="THH03539.1"/>
    <property type="molecule type" value="Genomic_DNA"/>
</dbReference>
<feature type="non-terminal residue" evidence="3">
    <location>
        <position position="1"/>
    </location>
</feature>
<evidence type="ECO:0000313" key="3">
    <source>
        <dbReference type="EMBL" id="THH03539.1"/>
    </source>
</evidence>
<keyword evidence="4" id="KW-1185">Reference proteome</keyword>
<dbReference type="PANTHER" id="PTHR47524">
    <property type="entry name" value="20S RRNA ACCUMULATION PROTEIN 4"/>
    <property type="match status" value="1"/>
</dbReference>